<reference evidence="2 3" key="1">
    <citation type="journal article" date="2016" name="Nat. Commun.">
        <title>Thousands of microbial genomes shed light on interconnected biogeochemical processes in an aquifer system.</title>
        <authorList>
            <person name="Anantharaman K."/>
            <person name="Brown C.T."/>
            <person name="Hug L.A."/>
            <person name="Sharon I."/>
            <person name="Castelle C.J."/>
            <person name="Probst A.J."/>
            <person name="Thomas B.C."/>
            <person name="Singh A."/>
            <person name="Wilkins M.J."/>
            <person name="Karaoz U."/>
            <person name="Brodie E.L."/>
            <person name="Williams K.H."/>
            <person name="Hubbard S.S."/>
            <person name="Banfield J.F."/>
        </authorList>
    </citation>
    <scope>NUCLEOTIDE SEQUENCE [LARGE SCALE GENOMIC DNA]</scope>
</reference>
<evidence type="ECO:0000313" key="3">
    <source>
        <dbReference type="Proteomes" id="UP000177821"/>
    </source>
</evidence>
<name>A0A1G1WLL2_9BACT</name>
<gene>
    <name evidence="2" type="ORF">A3J50_03395</name>
</gene>
<dbReference type="Proteomes" id="UP000177821">
    <property type="component" value="Unassembled WGS sequence"/>
</dbReference>
<organism evidence="2 3">
    <name type="scientific">Candidatus Woykebacteria bacterium RIFCSPHIGHO2_02_FULL_43_16b</name>
    <dbReference type="NCBI Taxonomy" id="1802601"/>
    <lineage>
        <taxon>Bacteria</taxon>
        <taxon>Candidatus Woykeibacteriota</taxon>
    </lineage>
</organism>
<feature type="region of interest" description="Disordered" evidence="1">
    <location>
        <begin position="83"/>
        <end position="112"/>
    </location>
</feature>
<protein>
    <submittedName>
        <fullName evidence="2">Uncharacterized protein</fullName>
    </submittedName>
</protein>
<evidence type="ECO:0000313" key="2">
    <source>
        <dbReference type="EMBL" id="OGY28635.1"/>
    </source>
</evidence>
<proteinExistence type="predicted"/>
<dbReference type="EMBL" id="MHCX01000046">
    <property type="protein sequence ID" value="OGY28635.1"/>
    <property type="molecule type" value="Genomic_DNA"/>
</dbReference>
<dbReference type="AlphaFoldDB" id="A0A1G1WLL2"/>
<sequence length="112" mass="12642">MGINQWGGRIVPPPRKEHLAETLRDIYRRTGGDLVTRSTLIEAEFGEKIAPAFLGKDSLPNVRWYLYQKVYLGNNVVFPNSAAEESLKSQVGPAEPKAMSPDQESRWRRMVG</sequence>
<feature type="compositionally biased region" description="Basic and acidic residues" evidence="1">
    <location>
        <begin position="103"/>
        <end position="112"/>
    </location>
</feature>
<accession>A0A1G1WLL2</accession>
<comment type="caution">
    <text evidence="2">The sequence shown here is derived from an EMBL/GenBank/DDBJ whole genome shotgun (WGS) entry which is preliminary data.</text>
</comment>
<evidence type="ECO:0000256" key="1">
    <source>
        <dbReference type="SAM" id="MobiDB-lite"/>
    </source>
</evidence>